<dbReference type="EMBL" id="LHXK01000014">
    <property type="protein sequence ID" value="KXA90038.1"/>
    <property type="molecule type" value="Genomic_DNA"/>
</dbReference>
<keyword evidence="1" id="KW-0812">Transmembrane</keyword>
<keyword evidence="1" id="KW-1133">Transmembrane helix</keyword>
<proteinExistence type="predicted"/>
<gene>
    <name evidence="2" type="ORF">AKJ61_01530</name>
</gene>
<feature type="transmembrane region" description="Helical" evidence="1">
    <location>
        <begin position="34"/>
        <end position="53"/>
    </location>
</feature>
<evidence type="ECO:0000313" key="2">
    <source>
        <dbReference type="EMBL" id="KXA90038.1"/>
    </source>
</evidence>
<protein>
    <submittedName>
        <fullName evidence="2">Uncharacterized protein</fullName>
    </submittedName>
</protein>
<accession>A0A133U790</accession>
<keyword evidence="1" id="KW-0472">Membrane</keyword>
<sequence>MLIGFSINVAINIDFFKTLKERYGLILLFQRVKLAIMIIIPITMVIIAFVYVVPPGMFISLAKLGLKNEANPINRTIMPTIKAGVLAIMIPPCLVII</sequence>
<evidence type="ECO:0000256" key="1">
    <source>
        <dbReference type="SAM" id="Phobius"/>
    </source>
</evidence>
<reference evidence="2 3" key="1">
    <citation type="journal article" date="2016" name="Sci. Rep.">
        <title>Metabolic traits of an uncultured archaeal lineage -MSBL1- from brine pools of the Red Sea.</title>
        <authorList>
            <person name="Mwirichia R."/>
            <person name="Alam I."/>
            <person name="Rashid M."/>
            <person name="Vinu M."/>
            <person name="Ba-Alawi W."/>
            <person name="Anthony Kamau A."/>
            <person name="Kamanda Ngugi D."/>
            <person name="Goker M."/>
            <person name="Klenk H.P."/>
            <person name="Bajic V."/>
            <person name="Stingl U."/>
        </authorList>
    </citation>
    <scope>NUCLEOTIDE SEQUENCE [LARGE SCALE GENOMIC DNA]</scope>
    <source>
        <strain evidence="2">SCGC-AAA259B11</strain>
    </source>
</reference>
<organism evidence="2 3">
    <name type="scientific">candidate division MSBL1 archaeon SCGC-AAA259B11</name>
    <dbReference type="NCBI Taxonomy" id="1698260"/>
    <lineage>
        <taxon>Archaea</taxon>
        <taxon>Methanobacteriati</taxon>
        <taxon>Methanobacteriota</taxon>
        <taxon>candidate division MSBL1</taxon>
    </lineage>
</organism>
<name>A0A133U790_9EURY</name>
<dbReference type="Proteomes" id="UP000070184">
    <property type="component" value="Unassembled WGS sequence"/>
</dbReference>
<comment type="caution">
    <text evidence="2">The sequence shown here is derived from an EMBL/GenBank/DDBJ whole genome shotgun (WGS) entry which is preliminary data.</text>
</comment>
<keyword evidence="3" id="KW-1185">Reference proteome</keyword>
<dbReference type="AlphaFoldDB" id="A0A133U790"/>
<evidence type="ECO:0000313" key="3">
    <source>
        <dbReference type="Proteomes" id="UP000070184"/>
    </source>
</evidence>